<organism evidence="1 2">
    <name type="scientific">Cytobacillus spartinae</name>
    <dbReference type="NCBI Taxonomy" id="3299023"/>
    <lineage>
        <taxon>Bacteria</taxon>
        <taxon>Bacillati</taxon>
        <taxon>Bacillota</taxon>
        <taxon>Bacilli</taxon>
        <taxon>Bacillales</taxon>
        <taxon>Bacillaceae</taxon>
        <taxon>Cytobacillus</taxon>
    </lineage>
</organism>
<reference evidence="1 2" key="1">
    <citation type="submission" date="2024-08" db="EMBL/GenBank/DDBJ databases">
        <title>Two novel Cytobacillus novel species.</title>
        <authorList>
            <person name="Liu G."/>
        </authorList>
    </citation>
    <scope>NUCLEOTIDE SEQUENCE [LARGE SCALE GENOMIC DNA]</scope>
    <source>
        <strain evidence="1 2">FJAT-54145</strain>
    </source>
</reference>
<dbReference type="InterPro" id="IPR007344">
    <property type="entry name" value="GrpB/CoaE"/>
</dbReference>
<dbReference type="Proteomes" id="UP001601059">
    <property type="component" value="Unassembled WGS sequence"/>
</dbReference>
<dbReference type="RefSeq" id="WP_389362549.1">
    <property type="nucleotide sequence ID" value="NZ_JBIACK010000010.1"/>
</dbReference>
<evidence type="ECO:0000313" key="1">
    <source>
        <dbReference type="EMBL" id="MFE8702589.1"/>
    </source>
</evidence>
<evidence type="ECO:0000313" key="2">
    <source>
        <dbReference type="Proteomes" id="UP001601059"/>
    </source>
</evidence>
<sequence length="176" mass="20440">MAITKKVEVLPYNKDWKNAFNNEHVELLKIFGDKVIFHHIGSTSIEGLCAKPIIDILAEAEELEIYEQHTHQLEQKGYIAKGEFGIPGRRYFSKPKNGEIEDLPVHLHAFQKGSHEITRHLLFRDYLRAHPELAKQYGQVKQEAAKKFPTDIQSYMKEKDSIIKEFERKALIWGAE</sequence>
<accession>A0ABW6KEH5</accession>
<protein>
    <submittedName>
        <fullName evidence="1">GrpB family protein</fullName>
    </submittedName>
</protein>
<dbReference type="InterPro" id="IPR043519">
    <property type="entry name" value="NT_sf"/>
</dbReference>
<keyword evidence="2" id="KW-1185">Reference proteome</keyword>
<dbReference type="EMBL" id="JBIACK010000010">
    <property type="protein sequence ID" value="MFE8702589.1"/>
    <property type="molecule type" value="Genomic_DNA"/>
</dbReference>
<dbReference type="PANTHER" id="PTHR34822">
    <property type="entry name" value="GRPB DOMAIN PROTEIN (AFU_ORTHOLOGUE AFUA_1G01530)"/>
    <property type="match status" value="1"/>
</dbReference>
<comment type="caution">
    <text evidence="1">The sequence shown here is derived from an EMBL/GenBank/DDBJ whole genome shotgun (WGS) entry which is preliminary data.</text>
</comment>
<gene>
    <name evidence="1" type="ORF">ACFYKX_18480</name>
</gene>
<name>A0ABW6KEH5_9BACI</name>
<dbReference type="PANTHER" id="PTHR34822:SF1">
    <property type="entry name" value="GRPB FAMILY PROTEIN"/>
    <property type="match status" value="1"/>
</dbReference>
<dbReference type="SUPFAM" id="SSF81301">
    <property type="entry name" value="Nucleotidyltransferase"/>
    <property type="match status" value="1"/>
</dbReference>
<dbReference type="Pfam" id="PF04229">
    <property type="entry name" value="GrpB"/>
    <property type="match status" value="1"/>
</dbReference>
<proteinExistence type="predicted"/>
<dbReference type="Gene3D" id="3.30.460.10">
    <property type="entry name" value="Beta Polymerase, domain 2"/>
    <property type="match status" value="1"/>
</dbReference>